<evidence type="ECO:0000256" key="2">
    <source>
        <dbReference type="SAM" id="Phobius"/>
    </source>
</evidence>
<dbReference type="EMBL" id="JABDTM020012644">
    <property type="protein sequence ID" value="KAH0820202.1"/>
    <property type="molecule type" value="Genomic_DNA"/>
</dbReference>
<reference evidence="3" key="2">
    <citation type="submission" date="2021-08" db="EMBL/GenBank/DDBJ databases">
        <authorList>
            <person name="Eriksson T."/>
        </authorList>
    </citation>
    <scope>NUCLEOTIDE SEQUENCE</scope>
    <source>
        <strain evidence="3">Stoneville</strain>
        <tissue evidence="3">Whole head</tissue>
    </source>
</reference>
<feature type="transmembrane region" description="Helical" evidence="2">
    <location>
        <begin position="114"/>
        <end position="131"/>
    </location>
</feature>
<protein>
    <submittedName>
        <fullName evidence="3">Uncharacterized protein</fullName>
    </submittedName>
</protein>
<keyword evidence="2" id="KW-1133">Transmembrane helix</keyword>
<reference evidence="3" key="1">
    <citation type="journal article" date="2020" name="J Insects Food Feed">
        <title>The yellow mealworm (Tenebrio molitor) genome: a resource for the emerging insects as food and feed industry.</title>
        <authorList>
            <person name="Eriksson T."/>
            <person name="Andere A."/>
            <person name="Kelstrup H."/>
            <person name="Emery V."/>
            <person name="Picard C."/>
        </authorList>
    </citation>
    <scope>NUCLEOTIDE SEQUENCE</scope>
    <source>
        <strain evidence="3">Stoneville</strain>
        <tissue evidence="3">Whole head</tissue>
    </source>
</reference>
<feature type="region of interest" description="Disordered" evidence="1">
    <location>
        <begin position="44"/>
        <end position="69"/>
    </location>
</feature>
<gene>
    <name evidence="3" type="ORF">GEV33_002589</name>
</gene>
<organism evidence="3 4">
    <name type="scientific">Tenebrio molitor</name>
    <name type="common">Yellow mealworm beetle</name>
    <dbReference type="NCBI Taxonomy" id="7067"/>
    <lineage>
        <taxon>Eukaryota</taxon>
        <taxon>Metazoa</taxon>
        <taxon>Ecdysozoa</taxon>
        <taxon>Arthropoda</taxon>
        <taxon>Hexapoda</taxon>
        <taxon>Insecta</taxon>
        <taxon>Pterygota</taxon>
        <taxon>Neoptera</taxon>
        <taxon>Endopterygota</taxon>
        <taxon>Coleoptera</taxon>
        <taxon>Polyphaga</taxon>
        <taxon>Cucujiformia</taxon>
        <taxon>Tenebrionidae</taxon>
        <taxon>Tenebrio</taxon>
    </lineage>
</organism>
<feature type="transmembrane region" description="Helical" evidence="2">
    <location>
        <begin position="16"/>
        <end position="34"/>
    </location>
</feature>
<evidence type="ECO:0000313" key="3">
    <source>
        <dbReference type="EMBL" id="KAH0820202.1"/>
    </source>
</evidence>
<sequence length="155" mass="17686">MLTGSPLSATYPTMPVPHGILISSFFSISVRVLLEQTSNSLETRQRPRGVCPGGRGVHPPPFSPWTRNREPRSACNNVDTFWRILWHNERTSNSLQMSFTCRERRKLRKNIRRGGRIWVGHVLYFIFRRLAKITRLHMNSGRGMVSGGGRSRSGP</sequence>
<accession>A0A8J6HT58</accession>
<proteinExistence type="predicted"/>
<evidence type="ECO:0000256" key="1">
    <source>
        <dbReference type="SAM" id="MobiDB-lite"/>
    </source>
</evidence>
<evidence type="ECO:0000313" key="4">
    <source>
        <dbReference type="Proteomes" id="UP000719412"/>
    </source>
</evidence>
<keyword evidence="4" id="KW-1185">Reference proteome</keyword>
<dbReference type="AlphaFoldDB" id="A0A8J6HT58"/>
<dbReference type="Proteomes" id="UP000719412">
    <property type="component" value="Unassembled WGS sequence"/>
</dbReference>
<keyword evidence="2" id="KW-0812">Transmembrane</keyword>
<comment type="caution">
    <text evidence="3">The sequence shown here is derived from an EMBL/GenBank/DDBJ whole genome shotgun (WGS) entry which is preliminary data.</text>
</comment>
<name>A0A8J6HT58_TENMO</name>
<keyword evidence="2" id="KW-0472">Membrane</keyword>